<dbReference type="Pfam" id="PF07589">
    <property type="entry name" value="PEP-CTERM"/>
    <property type="match status" value="1"/>
</dbReference>
<comment type="caution">
    <text evidence="4">The sequence shown here is derived from an EMBL/GenBank/DDBJ whole genome shotgun (WGS) entry which is preliminary data.</text>
</comment>
<keyword evidence="1" id="KW-0812">Transmembrane</keyword>
<evidence type="ECO:0000256" key="1">
    <source>
        <dbReference type="SAM" id="Phobius"/>
    </source>
</evidence>
<evidence type="ECO:0000313" key="5">
    <source>
        <dbReference type="Proteomes" id="UP000766336"/>
    </source>
</evidence>
<accession>A0ABS5QK24</accession>
<keyword evidence="1" id="KW-1133">Transmembrane helix</keyword>
<feature type="signal peptide" evidence="2">
    <location>
        <begin position="1"/>
        <end position="23"/>
    </location>
</feature>
<keyword evidence="1" id="KW-0472">Membrane</keyword>
<gene>
    <name evidence="4" type="ORF">KHU32_20590</name>
</gene>
<feature type="chain" id="PRO_5045796225" evidence="2">
    <location>
        <begin position="24"/>
        <end position="204"/>
    </location>
</feature>
<sequence>MPRLVLLLLLAAGLLPMANQASRADVILDFTQVGPTIETPYGGGAPFPNAILSDITLVLTDEAYSWGVKLSQRNGGGVPHAQLDGLSDLRIEMRNLLEAFSVSLADFTKDIPIHSTERSAIELTSSPSGLPVGSVFYSSPLDLSVRFTFDGTDHVSGYISGDGSCFMGCRFGGVLTVSVPEPASLLTFGLGLLALGMVVRRRQA</sequence>
<evidence type="ECO:0000259" key="3">
    <source>
        <dbReference type="Pfam" id="PF07589"/>
    </source>
</evidence>
<dbReference type="Proteomes" id="UP000766336">
    <property type="component" value="Unassembled WGS sequence"/>
</dbReference>
<keyword evidence="2" id="KW-0732">Signal</keyword>
<dbReference type="RefSeq" id="WP_213672039.1">
    <property type="nucleotide sequence ID" value="NZ_JAHCDA010000004.1"/>
</dbReference>
<evidence type="ECO:0000313" key="4">
    <source>
        <dbReference type="EMBL" id="MBS7813352.1"/>
    </source>
</evidence>
<feature type="domain" description="Ice-binding protein C-terminal" evidence="3">
    <location>
        <begin position="178"/>
        <end position="202"/>
    </location>
</feature>
<dbReference type="InterPro" id="IPR013424">
    <property type="entry name" value="Ice-binding_C"/>
</dbReference>
<keyword evidence="5" id="KW-1185">Reference proteome</keyword>
<protein>
    <submittedName>
        <fullName evidence="4">PEP-CTERM sorting domain-containing protein</fullName>
    </submittedName>
</protein>
<dbReference type="NCBIfam" id="TIGR02595">
    <property type="entry name" value="PEP_CTERM"/>
    <property type="match status" value="1"/>
</dbReference>
<reference evidence="4 5" key="1">
    <citation type="submission" date="2021-05" db="EMBL/GenBank/DDBJ databases">
        <title>Roseococcus sp. XZZS9, whole genome shotgun sequencing project.</title>
        <authorList>
            <person name="Zhao G."/>
            <person name="Shen L."/>
        </authorList>
    </citation>
    <scope>NUCLEOTIDE SEQUENCE [LARGE SCALE GENOMIC DNA]</scope>
    <source>
        <strain evidence="4 5">XZZS9</strain>
    </source>
</reference>
<dbReference type="EMBL" id="JAHCDA010000004">
    <property type="protein sequence ID" value="MBS7813352.1"/>
    <property type="molecule type" value="Genomic_DNA"/>
</dbReference>
<organism evidence="4 5">
    <name type="scientific">Roseococcus pinisoli</name>
    <dbReference type="NCBI Taxonomy" id="2835040"/>
    <lineage>
        <taxon>Bacteria</taxon>
        <taxon>Pseudomonadati</taxon>
        <taxon>Pseudomonadota</taxon>
        <taxon>Alphaproteobacteria</taxon>
        <taxon>Acetobacterales</taxon>
        <taxon>Roseomonadaceae</taxon>
        <taxon>Roseococcus</taxon>
    </lineage>
</organism>
<feature type="transmembrane region" description="Helical" evidence="1">
    <location>
        <begin position="183"/>
        <end position="199"/>
    </location>
</feature>
<name>A0ABS5QK24_9PROT</name>
<proteinExistence type="predicted"/>
<evidence type="ECO:0000256" key="2">
    <source>
        <dbReference type="SAM" id="SignalP"/>
    </source>
</evidence>